<dbReference type="SUPFAM" id="SSF48498">
    <property type="entry name" value="Tetracyclin repressor-like, C-terminal domain"/>
    <property type="match status" value="1"/>
</dbReference>
<dbReference type="InterPro" id="IPR001647">
    <property type="entry name" value="HTH_TetR"/>
</dbReference>
<name>A0ABT1J136_9ACTN</name>
<evidence type="ECO:0000256" key="4">
    <source>
        <dbReference type="PROSITE-ProRule" id="PRU00335"/>
    </source>
</evidence>
<keyword evidence="1" id="KW-0805">Transcription regulation</keyword>
<reference evidence="7 8" key="1">
    <citation type="submission" date="2022-06" db="EMBL/GenBank/DDBJ databases">
        <title>Sequencing the genomes of 1000 actinobacteria strains.</title>
        <authorList>
            <person name="Klenk H.-P."/>
        </authorList>
    </citation>
    <scope>NUCLEOTIDE SEQUENCE [LARGE SCALE GENOMIC DNA]</scope>
    <source>
        <strain evidence="7 8">DSM 41656</strain>
    </source>
</reference>
<dbReference type="InterPro" id="IPR009057">
    <property type="entry name" value="Homeodomain-like_sf"/>
</dbReference>
<dbReference type="PANTHER" id="PTHR30055:SF243">
    <property type="entry name" value="HTH-TYPE TRANSCRIPTIONAL REGULATOR RV1816"/>
    <property type="match status" value="1"/>
</dbReference>
<keyword evidence="8" id="KW-1185">Reference proteome</keyword>
<evidence type="ECO:0000256" key="2">
    <source>
        <dbReference type="ARBA" id="ARBA00023125"/>
    </source>
</evidence>
<dbReference type="SUPFAM" id="SSF46689">
    <property type="entry name" value="Homeodomain-like"/>
    <property type="match status" value="1"/>
</dbReference>
<dbReference type="InterPro" id="IPR025996">
    <property type="entry name" value="MT1864/Rv1816-like_C"/>
</dbReference>
<dbReference type="EMBL" id="JAMZDX010000004">
    <property type="protein sequence ID" value="MCP2311150.1"/>
    <property type="molecule type" value="Genomic_DNA"/>
</dbReference>
<evidence type="ECO:0000313" key="7">
    <source>
        <dbReference type="EMBL" id="MCP2311150.1"/>
    </source>
</evidence>
<dbReference type="Pfam" id="PF13305">
    <property type="entry name" value="TetR_C_33"/>
    <property type="match status" value="1"/>
</dbReference>
<feature type="domain" description="HTH tetR-type" evidence="6">
    <location>
        <begin position="37"/>
        <end position="97"/>
    </location>
</feature>
<evidence type="ECO:0000313" key="8">
    <source>
        <dbReference type="Proteomes" id="UP001206483"/>
    </source>
</evidence>
<dbReference type="InterPro" id="IPR036271">
    <property type="entry name" value="Tet_transcr_reg_TetR-rel_C_sf"/>
</dbReference>
<evidence type="ECO:0000256" key="1">
    <source>
        <dbReference type="ARBA" id="ARBA00023015"/>
    </source>
</evidence>
<evidence type="ECO:0000256" key="5">
    <source>
        <dbReference type="SAM" id="MobiDB-lite"/>
    </source>
</evidence>
<dbReference type="PRINTS" id="PR00455">
    <property type="entry name" value="HTHTETR"/>
</dbReference>
<gene>
    <name evidence="7" type="ORF">FHR36_004313</name>
</gene>
<keyword evidence="2 4" id="KW-0238">DNA-binding</keyword>
<evidence type="ECO:0000256" key="3">
    <source>
        <dbReference type="ARBA" id="ARBA00023163"/>
    </source>
</evidence>
<dbReference type="InterPro" id="IPR050109">
    <property type="entry name" value="HTH-type_TetR-like_transc_reg"/>
</dbReference>
<dbReference type="Proteomes" id="UP001206483">
    <property type="component" value="Unassembled WGS sequence"/>
</dbReference>
<sequence>MAAEATRKAPARTAAGGGTPTAGATGTAPTRRERARAATVEEIKNAALDLIRDHGSANLRFTDIARTLGLTPPALYRYFADRDELLTALVTDSYDSLSDALDATRGTVPADDLDARFLATCGAYRSWAQDSPERFALIFGSPVPGYAAPPDGPTAVAGRRAMDHVLELLADTATAGRLGHPLVPDTEQATILAWATVHGFVTLEAHGHLHALDPATRDHLFTTQARLAARTAGLTPASP</sequence>
<comment type="caution">
    <text evidence="7">The sequence shown here is derived from an EMBL/GenBank/DDBJ whole genome shotgun (WGS) entry which is preliminary data.</text>
</comment>
<organism evidence="7 8">
    <name type="scientific">Kitasatospora paracochleata</name>
    <dbReference type="NCBI Taxonomy" id="58354"/>
    <lineage>
        <taxon>Bacteria</taxon>
        <taxon>Bacillati</taxon>
        <taxon>Actinomycetota</taxon>
        <taxon>Actinomycetes</taxon>
        <taxon>Kitasatosporales</taxon>
        <taxon>Streptomycetaceae</taxon>
        <taxon>Kitasatospora</taxon>
    </lineage>
</organism>
<evidence type="ECO:0000259" key="6">
    <source>
        <dbReference type="PROSITE" id="PS50977"/>
    </source>
</evidence>
<dbReference type="Gene3D" id="1.10.357.10">
    <property type="entry name" value="Tetracycline Repressor, domain 2"/>
    <property type="match status" value="1"/>
</dbReference>
<protein>
    <submittedName>
        <fullName evidence="7">AcrR family transcriptional regulator</fullName>
    </submittedName>
</protein>
<feature type="region of interest" description="Disordered" evidence="5">
    <location>
        <begin position="1"/>
        <end position="34"/>
    </location>
</feature>
<feature type="DNA-binding region" description="H-T-H motif" evidence="4">
    <location>
        <begin position="60"/>
        <end position="79"/>
    </location>
</feature>
<accession>A0ABT1J136</accession>
<dbReference type="PANTHER" id="PTHR30055">
    <property type="entry name" value="HTH-TYPE TRANSCRIPTIONAL REGULATOR RUTR"/>
    <property type="match status" value="1"/>
</dbReference>
<dbReference type="RefSeq" id="WP_253799786.1">
    <property type="nucleotide sequence ID" value="NZ_BAAAUB010000076.1"/>
</dbReference>
<dbReference type="PROSITE" id="PS50977">
    <property type="entry name" value="HTH_TETR_2"/>
    <property type="match status" value="1"/>
</dbReference>
<keyword evidence="3" id="KW-0804">Transcription</keyword>
<dbReference type="Pfam" id="PF00440">
    <property type="entry name" value="TetR_N"/>
    <property type="match status" value="1"/>
</dbReference>
<proteinExistence type="predicted"/>